<protein>
    <submittedName>
        <fullName evidence="1">Uncharacterized protein</fullName>
    </submittedName>
</protein>
<evidence type="ECO:0000313" key="1">
    <source>
        <dbReference type="EMBL" id="KAJ8892280.1"/>
    </source>
</evidence>
<proteinExistence type="predicted"/>
<name>A0ABQ9I6M7_9NEOP</name>
<dbReference type="EMBL" id="JARBHB010000002">
    <property type="protein sequence ID" value="KAJ8892280.1"/>
    <property type="molecule type" value="Genomic_DNA"/>
</dbReference>
<gene>
    <name evidence="1" type="ORF">PR048_004860</name>
</gene>
<accession>A0ABQ9I6M7</accession>
<sequence>MGKTVSLCSMGIPKHPQQRGMNKRGAQHVRHSSFIQQLEVWHLKVFFRYQPKHTQLKMFPMCCCLLMHQQAMTHLLYSNKGKLRTLCLLKKKLI</sequence>
<organism evidence="1 2">
    <name type="scientific">Dryococelus australis</name>
    <dbReference type="NCBI Taxonomy" id="614101"/>
    <lineage>
        <taxon>Eukaryota</taxon>
        <taxon>Metazoa</taxon>
        <taxon>Ecdysozoa</taxon>
        <taxon>Arthropoda</taxon>
        <taxon>Hexapoda</taxon>
        <taxon>Insecta</taxon>
        <taxon>Pterygota</taxon>
        <taxon>Neoptera</taxon>
        <taxon>Polyneoptera</taxon>
        <taxon>Phasmatodea</taxon>
        <taxon>Verophasmatodea</taxon>
        <taxon>Anareolatae</taxon>
        <taxon>Phasmatidae</taxon>
        <taxon>Eurycanthinae</taxon>
        <taxon>Dryococelus</taxon>
    </lineage>
</organism>
<comment type="caution">
    <text evidence="1">The sequence shown here is derived from an EMBL/GenBank/DDBJ whole genome shotgun (WGS) entry which is preliminary data.</text>
</comment>
<reference evidence="1 2" key="1">
    <citation type="submission" date="2023-02" db="EMBL/GenBank/DDBJ databases">
        <title>LHISI_Scaffold_Assembly.</title>
        <authorList>
            <person name="Stuart O.P."/>
            <person name="Cleave R."/>
            <person name="Magrath M.J.L."/>
            <person name="Mikheyev A.S."/>
        </authorList>
    </citation>
    <scope>NUCLEOTIDE SEQUENCE [LARGE SCALE GENOMIC DNA]</scope>
    <source>
        <strain evidence="1">Daus_M_001</strain>
        <tissue evidence="1">Leg muscle</tissue>
    </source>
</reference>
<evidence type="ECO:0000313" key="2">
    <source>
        <dbReference type="Proteomes" id="UP001159363"/>
    </source>
</evidence>
<dbReference type="Proteomes" id="UP001159363">
    <property type="component" value="Chromosome 2"/>
</dbReference>
<keyword evidence="2" id="KW-1185">Reference proteome</keyword>